<dbReference type="InterPro" id="IPR000620">
    <property type="entry name" value="EamA_dom"/>
</dbReference>
<feature type="transmembrane region" description="Helical" evidence="6">
    <location>
        <begin position="154"/>
        <end position="175"/>
    </location>
</feature>
<evidence type="ECO:0000256" key="5">
    <source>
        <dbReference type="ARBA" id="ARBA00023136"/>
    </source>
</evidence>
<keyword evidence="4 6" id="KW-1133">Transmembrane helix</keyword>
<sequence length="295" mass="32589">MKIIPKKFLIILAFIAIYVIWGSTYLLNKIAVTELPAFFLASVRFVFSSVLLFGIAIAVRAKISITKKQFINSVIVGFLFMVSGNGIFLLALKYLDSGFAALLASTQPLFVLILMRLLDHKKMKLKSIIGIVLGIIGMYLLVSQKELITDEDTIKGILMIFICVLGWSYASVFVSKADLPKSHLVSTGYQMAIASVLLAVISVVLGENWTSPLDWSYNVQWAMSLLILFGSIAAFTAFNYLLKEVSTEKVSTSAYVNPVVALFLGWYILDEQLTAQSLIAAVILLVGVYFITSRK</sequence>
<evidence type="ECO:0000259" key="7">
    <source>
        <dbReference type="Pfam" id="PF00892"/>
    </source>
</evidence>
<feature type="transmembrane region" description="Helical" evidence="6">
    <location>
        <begin position="187"/>
        <end position="206"/>
    </location>
</feature>
<gene>
    <name evidence="8" type="ORF">H2O64_10185</name>
</gene>
<evidence type="ECO:0000256" key="3">
    <source>
        <dbReference type="ARBA" id="ARBA00022692"/>
    </source>
</evidence>
<feature type="domain" description="EamA" evidence="7">
    <location>
        <begin position="155"/>
        <end position="292"/>
    </location>
</feature>
<keyword evidence="3 6" id="KW-0812">Transmembrane</keyword>
<dbReference type="Proteomes" id="UP000619238">
    <property type="component" value="Unassembled WGS sequence"/>
</dbReference>
<feature type="transmembrane region" description="Helical" evidence="6">
    <location>
        <begin position="98"/>
        <end position="118"/>
    </location>
</feature>
<comment type="subcellular location">
    <subcellularLocation>
        <location evidence="1">Membrane</location>
        <topology evidence="1">Multi-pass membrane protein</topology>
    </subcellularLocation>
</comment>
<dbReference type="SUPFAM" id="SSF103481">
    <property type="entry name" value="Multidrug resistance efflux transporter EmrE"/>
    <property type="match status" value="2"/>
</dbReference>
<feature type="transmembrane region" description="Helical" evidence="6">
    <location>
        <begin position="125"/>
        <end position="142"/>
    </location>
</feature>
<evidence type="ECO:0000313" key="8">
    <source>
        <dbReference type="EMBL" id="MBC8755041.1"/>
    </source>
</evidence>
<keyword evidence="5 6" id="KW-0472">Membrane</keyword>
<feature type="transmembrane region" description="Helical" evidence="6">
    <location>
        <begin position="221"/>
        <end position="242"/>
    </location>
</feature>
<dbReference type="RefSeq" id="WP_187562088.1">
    <property type="nucleotide sequence ID" value="NZ_JACGWS010000005.1"/>
</dbReference>
<dbReference type="EMBL" id="JACGWS010000005">
    <property type="protein sequence ID" value="MBC8755041.1"/>
    <property type="molecule type" value="Genomic_DNA"/>
</dbReference>
<organism evidence="8 9">
    <name type="scientific">Kordia aestuariivivens</name>
    <dbReference type="NCBI Taxonomy" id="2759037"/>
    <lineage>
        <taxon>Bacteria</taxon>
        <taxon>Pseudomonadati</taxon>
        <taxon>Bacteroidota</taxon>
        <taxon>Flavobacteriia</taxon>
        <taxon>Flavobacteriales</taxon>
        <taxon>Flavobacteriaceae</taxon>
        <taxon>Kordia</taxon>
    </lineage>
</organism>
<comment type="caution">
    <text evidence="8">The sequence shown here is derived from an EMBL/GenBank/DDBJ whole genome shotgun (WGS) entry which is preliminary data.</text>
</comment>
<evidence type="ECO:0000256" key="2">
    <source>
        <dbReference type="ARBA" id="ARBA00007362"/>
    </source>
</evidence>
<dbReference type="InterPro" id="IPR037185">
    <property type="entry name" value="EmrE-like"/>
</dbReference>
<evidence type="ECO:0000256" key="6">
    <source>
        <dbReference type="SAM" id="Phobius"/>
    </source>
</evidence>
<feature type="transmembrane region" description="Helical" evidence="6">
    <location>
        <begin position="38"/>
        <end position="58"/>
    </location>
</feature>
<protein>
    <submittedName>
        <fullName evidence="8">EamA family transporter</fullName>
    </submittedName>
</protein>
<keyword evidence="9" id="KW-1185">Reference proteome</keyword>
<proteinExistence type="inferred from homology"/>
<accession>A0ABR7Q8Y9</accession>
<evidence type="ECO:0000256" key="4">
    <source>
        <dbReference type="ARBA" id="ARBA00022989"/>
    </source>
</evidence>
<dbReference type="InterPro" id="IPR050638">
    <property type="entry name" value="AA-Vitamin_Transporters"/>
</dbReference>
<feature type="transmembrane region" description="Helical" evidence="6">
    <location>
        <begin position="275"/>
        <end position="292"/>
    </location>
</feature>
<dbReference type="Pfam" id="PF00892">
    <property type="entry name" value="EamA"/>
    <property type="match status" value="2"/>
</dbReference>
<reference evidence="8 9" key="1">
    <citation type="submission" date="2020-07" db="EMBL/GenBank/DDBJ databases">
        <title>Description of Kordia aestuariivivens sp. nov., isolated from a tidal flat.</title>
        <authorList>
            <person name="Park S."/>
            <person name="Yoon J.-H."/>
        </authorList>
    </citation>
    <scope>NUCLEOTIDE SEQUENCE [LARGE SCALE GENOMIC DNA]</scope>
    <source>
        <strain evidence="8 9">YSTF-M3</strain>
    </source>
</reference>
<comment type="similarity">
    <text evidence="2">Belongs to the EamA transporter family.</text>
</comment>
<name>A0ABR7Q8Y9_9FLAO</name>
<dbReference type="Gene3D" id="1.10.3730.20">
    <property type="match status" value="1"/>
</dbReference>
<dbReference type="PANTHER" id="PTHR32322">
    <property type="entry name" value="INNER MEMBRANE TRANSPORTER"/>
    <property type="match status" value="1"/>
</dbReference>
<evidence type="ECO:0000256" key="1">
    <source>
        <dbReference type="ARBA" id="ARBA00004141"/>
    </source>
</evidence>
<feature type="transmembrane region" description="Helical" evidence="6">
    <location>
        <begin position="254"/>
        <end position="269"/>
    </location>
</feature>
<evidence type="ECO:0000313" key="9">
    <source>
        <dbReference type="Proteomes" id="UP000619238"/>
    </source>
</evidence>
<feature type="transmembrane region" description="Helical" evidence="6">
    <location>
        <begin position="7"/>
        <end position="26"/>
    </location>
</feature>
<dbReference type="PANTHER" id="PTHR32322:SF2">
    <property type="entry name" value="EAMA DOMAIN-CONTAINING PROTEIN"/>
    <property type="match status" value="1"/>
</dbReference>
<feature type="transmembrane region" description="Helical" evidence="6">
    <location>
        <begin position="70"/>
        <end position="92"/>
    </location>
</feature>
<feature type="domain" description="EamA" evidence="7">
    <location>
        <begin position="10"/>
        <end position="142"/>
    </location>
</feature>